<gene>
    <name evidence="2" type="ORF">GEV33_007373</name>
</gene>
<keyword evidence="3" id="KW-1185">Reference proteome</keyword>
<proteinExistence type="predicted"/>
<reference evidence="2" key="1">
    <citation type="journal article" date="2020" name="J Insects Food Feed">
        <title>The yellow mealworm (Tenebrio molitor) genome: a resource for the emerging insects as food and feed industry.</title>
        <authorList>
            <person name="Eriksson T."/>
            <person name="Andere A."/>
            <person name="Kelstrup H."/>
            <person name="Emery V."/>
            <person name="Picard C."/>
        </authorList>
    </citation>
    <scope>NUCLEOTIDE SEQUENCE</scope>
    <source>
        <strain evidence="2">Stoneville</strain>
        <tissue evidence="2">Whole head</tissue>
    </source>
</reference>
<comment type="caution">
    <text evidence="2">The sequence shown here is derived from an EMBL/GenBank/DDBJ whole genome shotgun (WGS) entry which is preliminary data.</text>
</comment>
<name>A0A8J6HKS7_TENMO</name>
<evidence type="ECO:0000313" key="2">
    <source>
        <dbReference type="EMBL" id="KAH0815418.1"/>
    </source>
</evidence>
<feature type="region of interest" description="Disordered" evidence="1">
    <location>
        <begin position="54"/>
        <end position="79"/>
    </location>
</feature>
<organism evidence="2 3">
    <name type="scientific">Tenebrio molitor</name>
    <name type="common">Yellow mealworm beetle</name>
    <dbReference type="NCBI Taxonomy" id="7067"/>
    <lineage>
        <taxon>Eukaryota</taxon>
        <taxon>Metazoa</taxon>
        <taxon>Ecdysozoa</taxon>
        <taxon>Arthropoda</taxon>
        <taxon>Hexapoda</taxon>
        <taxon>Insecta</taxon>
        <taxon>Pterygota</taxon>
        <taxon>Neoptera</taxon>
        <taxon>Endopterygota</taxon>
        <taxon>Coleoptera</taxon>
        <taxon>Polyphaga</taxon>
        <taxon>Cucujiformia</taxon>
        <taxon>Tenebrionidae</taxon>
        <taxon>Tenebrio</taxon>
    </lineage>
</organism>
<sequence>MSSFILMGSPENVKPPPELLIWTAALPRTLAVPLPEKFSAGRICGREKKRLWLTTASPSSQTAGKRGDSRRPLRGYPFQESRIPDGVLDDEMPGRLHSVLAFVNMCLDECTRGEMIVKW</sequence>
<evidence type="ECO:0000256" key="1">
    <source>
        <dbReference type="SAM" id="MobiDB-lite"/>
    </source>
</evidence>
<dbReference type="AlphaFoldDB" id="A0A8J6HKS7"/>
<dbReference type="EMBL" id="JABDTM020023116">
    <property type="protein sequence ID" value="KAH0815418.1"/>
    <property type="molecule type" value="Genomic_DNA"/>
</dbReference>
<dbReference type="Proteomes" id="UP000719412">
    <property type="component" value="Unassembled WGS sequence"/>
</dbReference>
<evidence type="ECO:0000313" key="3">
    <source>
        <dbReference type="Proteomes" id="UP000719412"/>
    </source>
</evidence>
<feature type="compositionally biased region" description="Polar residues" evidence="1">
    <location>
        <begin position="54"/>
        <end position="63"/>
    </location>
</feature>
<reference evidence="2" key="2">
    <citation type="submission" date="2021-08" db="EMBL/GenBank/DDBJ databases">
        <authorList>
            <person name="Eriksson T."/>
        </authorList>
    </citation>
    <scope>NUCLEOTIDE SEQUENCE</scope>
    <source>
        <strain evidence="2">Stoneville</strain>
        <tissue evidence="2">Whole head</tissue>
    </source>
</reference>
<protein>
    <submittedName>
        <fullName evidence="2">Uncharacterized protein</fullName>
    </submittedName>
</protein>
<accession>A0A8J6HKS7</accession>